<evidence type="ECO:0000256" key="4">
    <source>
        <dbReference type="ARBA" id="ARBA00022692"/>
    </source>
</evidence>
<keyword evidence="3" id="KW-1003">Cell membrane</keyword>
<feature type="transmembrane region" description="Helical" evidence="7">
    <location>
        <begin position="27"/>
        <end position="48"/>
    </location>
</feature>
<feature type="transmembrane region" description="Helical" evidence="7">
    <location>
        <begin position="133"/>
        <end position="159"/>
    </location>
</feature>
<evidence type="ECO:0000259" key="8">
    <source>
        <dbReference type="PROSITE" id="PS50253"/>
    </source>
</evidence>
<evidence type="ECO:0000256" key="6">
    <source>
        <dbReference type="ARBA" id="ARBA00023136"/>
    </source>
</evidence>
<proteinExistence type="inferred from homology"/>
<dbReference type="PANTHER" id="PTHR11403">
    <property type="entry name" value="CYTOCHROME C OXIDASE SUBUNIT III"/>
    <property type="match status" value="1"/>
</dbReference>
<evidence type="ECO:0000256" key="2">
    <source>
        <dbReference type="ARBA" id="ARBA00010581"/>
    </source>
</evidence>
<accession>A0A1J5Q9D4</accession>
<dbReference type="AlphaFoldDB" id="A0A1J5Q9D4"/>
<sequence>MTTTLDAHAHEHFESPETIGRRDKMGVSFLILADFVFLLSLIFSYFYLRALNTTGHWIPTDSHTAKNWQGWVVTLFALLSLLAYRSGLAGVRKGSQSKLVAGMGFALLLIVADLVAQIWQWSNFPFVTTTGGYASAMILLAGANCFHLGITTFLGIGMFNRSRKGRYTKDDYWHISTVGLWWTWVALSSVMVSVTTLFTK</sequence>
<reference evidence="9" key="1">
    <citation type="submission" date="2016-10" db="EMBL/GenBank/DDBJ databases">
        <title>Sequence of Gallionella enrichment culture.</title>
        <authorList>
            <person name="Poehlein A."/>
            <person name="Muehling M."/>
            <person name="Daniel R."/>
        </authorList>
    </citation>
    <scope>NUCLEOTIDE SEQUENCE</scope>
</reference>
<keyword evidence="4 7" id="KW-0812">Transmembrane</keyword>
<evidence type="ECO:0000256" key="7">
    <source>
        <dbReference type="SAM" id="Phobius"/>
    </source>
</evidence>
<comment type="similarity">
    <text evidence="2">Belongs to the cytochrome c oxidase subunit 3 family.</text>
</comment>
<dbReference type="GO" id="GO:0005886">
    <property type="term" value="C:plasma membrane"/>
    <property type="evidence" value="ECO:0007669"/>
    <property type="project" value="UniProtKB-SubCell"/>
</dbReference>
<evidence type="ECO:0000313" key="9">
    <source>
        <dbReference type="EMBL" id="OIQ80241.1"/>
    </source>
</evidence>
<protein>
    <recommendedName>
        <fullName evidence="8">Heme-copper oxidase subunit III family profile domain-containing protein</fullName>
    </recommendedName>
</protein>
<dbReference type="InterPro" id="IPR035973">
    <property type="entry name" value="Cyt_c_oxidase_su3-like_sf"/>
</dbReference>
<evidence type="ECO:0000256" key="5">
    <source>
        <dbReference type="ARBA" id="ARBA00022989"/>
    </source>
</evidence>
<keyword evidence="5 7" id="KW-1133">Transmembrane helix</keyword>
<dbReference type="InterPro" id="IPR013833">
    <property type="entry name" value="Cyt_c_oxidase_su3_a-hlx"/>
</dbReference>
<feature type="transmembrane region" description="Helical" evidence="7">
    <location>
        <begin position="68"/>
        <end position="87"/>
    </location>
</feature>
<comment type="caution">
    <text evidence="9">The sequence shown here is derived from an EMBL/GenBank/DDBJ whole genome shotgun (WGS) entry which is preliminary data.</text>
</comment>
<dbReference type="PANTHER" id="PTHR11403:SF2">
    <property type="entry name" value="CYTOCHROME BO(3) UBIQUINOL OXIDASE SUBUNIT 3"/>
    <property type="match status" value="1"/>
</dbReference>
<dbReference type="EMBL" id="MLJW01001088">
    <property type="protein sequence ID" value="OIQ80241.1"/>
    <property type="molecule type" value="Genomic_DNA"/>
</dbReference>
<keyword evidence="6 7" id="KW-0472">Membrane</keyword>
<feature type="domain" description="Heme-copper oxidase subunit III family profile" evidence="8">
    <location>
        <begin position="1"/>
        <end position="200"/>
    </location>
</feature>
<dbReference type="InterPro" id="IPR000298">
    <property type="entry name" value="Cyt_c_oxidase-like_su3"/>
</dbReference>
<dbReference type="InterPro" id="IPR024791">
    <property type="entry name" value="Cyt_c/ubiquinol_Oxase_su3"/>
</dbReference>
<dbReference type="Gene3D" id="1.20.120.80">
    <property type="entry name" value="Cytochrome c oxidase, subunit III, four-helix bundle"/>
    <property type="match status" value="1"/>
</dbReference>
<dbReference type="SUPFAM" id="SSF81452">
    <property type="entry name" value="Cytochrome c oxidase subunit III-like"/>
    <property type="match status" value="1"/>
</dbReference>
<feature type="transmembrane region" description="Helical" evidence="7">
    <location>
        <begin position="99"/>
        <end position="121"/>
    </location>
</feature>
<evidence type="ECO:0000256" key="3">
    <source>
        <dbReference type="ARBA" id="ARBA00022475"/>
    </source>
</evidence>
<dbReference type="PROSITE" id="PS50253">
    <property type="entry name" value="COX3"/>
    <property type="match status" value="1"/>
</dbReference>
<organism evidence="9">
    <name type="scientific">mine drainage metagenome</name>
    <dbReference type="NCBI Taxonomy" id="410659"/>
    <lineage>
        <taxon>unclassified sequences</taxon>
        <taxon>metagenomes</taxon>
        <taxon>ecological metagenomes</taxon>
    </lineage>
</organism>
<name>A0A1J5Q9D4_9ZZZZ</name>
<comment type="subcellular location">
    <subcellularLocation>
        <location evidence="1">Cell membrane</location>
        <topology evidence="1">Multi-pass membrane protein</topology>
    </subcellularLocation>
</comment>
<gene>
    <name evidence="9" type="ORF">GALL_380110</name>
</gene>
<feature type="transmembrane region" description="Helical" evidence="7">
    <location>
        <begin position="180"/>
        <end position="198"/>
    </location>
</feature>
<dbReference type="GO" id="GO:0019646">
    <property type="term" value="P:aerobic electron transport chain"/>
    <property type="evidence" value="ECO:0007669"/>
    <property type="project" value="InterPro"/>
</dbReference>
<dbReference type="GO" id="GO:0004129">
    <property type="term" value="F:cytochrome-c oxidase activity"/>
    <property type="evidence" value="ECO:0007669"/>
    <property type="project" value="InterPro"/>
</dbReference>
<evidence type="ECO:0000256" key="1">
    <source>
        <dbReference type="ARBA" id="ARBA00004651"/>
    </source>
</evidence>